<evidence type="ECO:0000313" key="6">
    <source>
        <dbReference type="EMBL" id="KAE9328237.1"/>
    </source>
</evidence>
<dbReference type="OrthoDB" id="10332838at2759"/>
<evidence type="ECO:0000313" key="9">
    <source>
        <dbReference type="Proteomes" id="UP000440732"/>
    </source>
</evidence>
<proteinExistence type="predicted"/>
<sequence>MKAAKRGEKDGAVCGAGSERHVGEREVGRGGEQARTEWPAVGWSWSARRSSGQAADCLGWSENVRGEESVRDRYGEEYVTRSWTESEERDRDDGGIWWFEDGIVGDGLVEYGGYKVT</sequence>
<dbReference type="AlphaFoldDB" id="A0A6A3ZIC6"/>
<evidence type="ECO:0000313" key="8">
    <source>
        <dbReference type="Proteomes" id="UP000437068"/>
    </source>
</evidence>
<evidence type="ECO:0000313" key="3">
    <source>
        <dbReference type="EMBL" id="KAE9137154.1"/>
    </source>
</evidence>
<dbReference type="EMBL" id="QXGE01000037">
    <property type="protein sequence ID" value="KAE9328237.1"/>
    <property type="molecule type" value="Genomic_DNA"/>
</dbReference>
<dbReference type="EMBL" id="QXGB01000021">
    <property type="protein sequence ID" value="KAE9236708.1"/>
    <property type="molecule type" value="Genomic_DNA"/>
</dbReference>
<dbReference type="Proteomes" id="UP000441208">
    <property type="component" value="Unassembled WGS sequence"/>
</dbReference>
<accession>A0A6A3ZIC6</accession>
<dbReference type="EMBL" id="QXGA01000035">
    <property type="protein sequence ID" value="KAE9154561.1"/>
    <property type="molecule type" value="Genomic_DNA"/>
</dbReference>
<feature type="region of interest" description="Disordered" evidence="1">
    <location>
        <begin position="1"/>
        <end position="35"/>
    </location>
</feature>
<dbReference type="Proteomes" id="UP000433483">
    <property type="component" value="Unassembled WGS sequence"/>
</dbReference>
<evidence type="ECO:0000313" key="10">
    <source>
        <dbReference type="Proteomes" id="UP000441208"/>
    </source>
</evidence>
<dbReference type="EMBL" id="QXFZ01000162">
    <property type="protein sequence ID" value="KAE9129452.1"/>
    <property type="molecule type" value="Genomic_DNA"/>
</dbReference>
<evidence type="ECO:0000313" key="4">
    <source>
        <dbReference type="EMBL" id="KAE9154561.1"/>
    </source>
</evidence>
<evidence type="ECO:0000256" key="1">
    <source>
        <dbReference type="SAM" id="MobiDB-lite"/>
    </source>
</evidence>
<dbReference type="Proteomes" id="UP000440732">
    <property type="component" value="Unassembled WGS sequence"/>
</dbReference>
<evidence type="ECO:0000313" key="2">
    <source>
        <dbReference type="EMBL" id="KAE9129452.1"/>
    </source>
</evidence>
<dbReference type="Proteomes" id="UP000488956">
    <property type="component" value="Unassembled WGS sequence"/>
</dbReference>
<dbReference type="EMBL" id="QXFX01000035">
    <property type="protein sequence ID" value="KAE9137154.1"/>
    <property type="molecule type" value="Genomic_DNA"/>
</dbReference>
<evidence type="ECO:0000313" key="7">
    <source>
        <dbReference type="Proteomes" id="UP000433483"/>
    </source>
</evidence>
<evidence type="ECO:0000313" key="5">
    <source>
        <dbReference type="EMBL" id="KAE9236708.1"/>
    </source>
</evidence>
<evidence type="ECO:0000313" key="11">
    <source>
        <dbReference type="Proteomes" id="UP000488956"/>
    </source>
</evidence>
<comment type="caution">
    <text evidence="5">The sequence shown here is derived from an EMBL/GenBank/DDBJ whole genome shotgun (WGS) entry which is preliminary data.</text>
</comment>
<dbReference type="Proteomes" id="UP000437068">
    <property type="component" value="Unassembled WGS sequence"/>
</dbReference>
<reference evidence="7 8" key="1">
    <citation type="submission" date="2018-08" db="EMBL/GenBank/DDBJ databases">
        <title>Genomic investigation of the strawberry pathogen Phytophthora fragariae indicates pathogenicity is determined by transcriptional variation in three key races.</title>
        <authorList>
            <person name="Adams T.M."/>
            <person name="Armitage A.D."/>
            <person name="Sobczyk M.K."/>
            <person name="Bates H.J."/>
            <person name="Dunwell J.M."/>
            <person name="Nellist C.F."/>
            <person name="Harrison R.J."/>
        </authorList>
    </citation>
    <scope>NUCLEOTIDE SEQUENCE [LARGE SCALE GENOMIC DNA]</scope>
    <source>
        <strain evidence="6 8">A4</strain>
        <strain evidence="5 7">NOV-27</strain>
        <strain evidence="4 9">NOV-5</strain>
        <strain evidence="2 10">NOV-71</strain>
        <strain evidence="3 11">ONT-3</strain>
    </source>
</reference>
<gene>
    <name evidence="6" type="ORF">PF001_g1504</name>
    <name evidence="5" type="ORF">PF005_g954</name>
    <name evidence="4" type="ORF">PF006_g1411</name>
    <name evidence="2" type="ORF">PF007_g4877</name>
    <name evidence="3" type="ORF">PF010_g1419</name>
</gene>
<name>A0A6A3ZIC6_9STRA</name>
<keyword evidence="7" id="KW-1185">Reference proteome</keyword>
<organism evidence="5 7">
    <name type="scientific">Phytophthora fragariae</name>
    <dbReference type="NCBI Taxonomy" id="53985"/>
    <lineage>
        <taxon>Eukaryota</taxon>
        <taxon>Sar</taxon>
        <taxon>Stramenopiles</taxon>
        <taxon>Oomycota</taxon>
        <taxon>Peronosporomycetes</taxon>
        <taxon>Peronosporales</taxon>
        <taxon>Peronosporaceae</taxon>
        <taxon>Phytophthora</taxon>
    </lineage>
</organism>
<feature type="compositionally biased region" description="Basic and acidic residues" evidence="1">
    <location>
        <begin position="1"/>
        <end position="11"/>
    </location>
</feature>
<protein>
    <submittedName>
        <fullName evidence="5">Uncharacterized protein</fullName>
    </submittedName>
</protein>
<feature type="compositionally biased region" description="Basic and acidic residues" evidence="1">
    <location>
        <begin position="18"/>
        <end position="35"/>
    </location>
</feature>